<dbReference type="SUPFAM" id="SSF55383">
    <property type="entry name" value="Copper amine oxidase, domain N"/>
    <property type="match status" value="1"/>
</dbReference>
<dbReference type="Pfam" id="PF01522">
    <property type="entry name" value="Polysacc_deac_1"/>
    <property type="match status" value="1"/>
</dbReference>
<dbReference type="Proteomes" id="UP000029507">
    <property type="component" value="Chromosome"/>
</dbReference>
<dbReference type="EMBL" id="CP009286">
    <property type="protein sequence ID" value="AIQ62324.1"/>
    <property type="molecule type" value="Genomic_DNA"/>
</dbReference>
<dbReference type="InterPro" id="IPR050248">
    <property type="entry name" value="Polysacc_deacetylase_ArnD"/>
</dbReference>
<evidence type="ECO:0000313" key="2">
    <source>
        <dbReference type="EMBL" id="AIQ62324.1"/>
    </source>
</evidence>
<proteinExistence type="predicted"/>
<protein>
    <recommendedName>
        <fullName evidence="1">NodB homology domain-containing protein</fullName>
    </recommendedName>
</protein>
<dbReference type="PANTHER" id="PTHR10587">
    <property type="entry name" value="GLYCOSYL TRANSFERASE-RELATED"/>
    <property type="match status" value="1"/>
</dbReference>
<dbReference type="InterPro" id="IPR036582">
    <property type="entry name" value="Mao_N_sf"/>
</dbReference>
<dbReference type="Pfam" id="PF07833">
    <property type="entry name" value="Cu_amine_oxidN1"/>
    <property type="match status" value="1"/>
</dbReference>
<accession>A0A089N0Y5</accession>
<dbReference type="HOGENOM" id="CLU_045819_0_0_9"/>
<dbReference type="GO" id="GO:0005975">
    <property type="term" value="P:carbohydrate metabolic process"/>
    <property type="evidence" value="ECO:0007669"/>
    <property type="project" value="InterPro"/>
</dbReference>
<evidence type="ECO:0000259" key="1">
    <source>
        <dbReference type="PROSITE" id="PS51677"/>
    </source>
</evidence>
<evidence type="ECO:0000313" key="3">
    <source>
        <dbReference type="Proteomes" id="UP000029507"/>
    </source>
</evidence>
<reference evidence="2 3" key="1">
    <citation type="submission" date="2014-08" db="EMBL/GenBank/DDBJ databases">
        <title>Comparative genomics of the Paenibacillus odorifer group.</title>
        <authorList>
            <person name="den Bakker H.C."/>
            <person name="Tsai Y.-C."/>
            <person name="Martin N."/>
            <person name="Korlach J."/>
            <person name="Wiedmann M."/>
        </authorList>
    </citation>
    <scope>NUCLEOTIDE SEQUENCE [LARGE SCALE GENOMIC DNA]</scope>
    <source>
        <strain evidence="2 3">DSM 14472</strain>
    </source>
</reference>
<feature type="domain" description="NodB homology" evidence="1">
    <location>
        <begin position="1"/>
        <end position="185"/>
    </location>
</feature>
<dbReference type="AlphaFoldDB" id="A0A089N0Y5"/>
<dbReference type="GO" id="GO:0016810">
    <property type="term" value="F:hydrolase activity, acting on carbon-nitrogen (but not peptide) bonds"/>
    <property type="evidence" value="ECO:0007669"/>
    <property type="project" value="InterPro"/>
</dbReference>
<gene>
    <name evidence="2" type="ORF">PSTEL_03510</name>
</gene>
<name>A0A089N0Y5_9BACL</name>
<dbReference type="KEGG" id="pste:PSTEL_03510"/>
<dbReference type="SUPFAM" id="SSF88713">
    <property type="entry name" value="Glycoside hydrolase/deacetylase"/>
    <property type="match status" value="1"/>
</dbReference>
<organism evidence="2 3">
    <name type="scientific">Paenibacillus stellifer</name>
    <dbReference type="NCBI Taxonomy" id="169760"/>
    <lineage>
        <taxon>Bacteria</taxon>
        <taxon>Bacillati</taxon>
        <taxon>Bacillota</taxon>
        <taxon>Bacilli</taxon>
        <taxon>Bacillales</taxon>
        <taxon>Paenibacillaceae</taxon>
        <taxon>Paenibacillus</taxon>
    </lineage>
</organism>
<dbReference type="InterPro" id="IPR011330">
    <property type="entry name" value="Glyco_hydro/deAcase_b/a-brl"/>
</dbReference>
<dbReference type="CDD" id="cd10944">
    <property type="entry name" value="CE4_SmPgdA_like"/>
    <property type="match status" value="1"/>
</dbReference>
<dbReference type="Gene3D" id="3.20.20.370">
    <property type="entry name" value="Glycoside hydrolase/deacetylase"/>
    <property type="match status" value="1"/>
</dbReference>
<dbReference type="STRING" id="169760.PSTEL_03510"/>
<dbReference type="InterPro" id="IPR012854">
    <property type="entry name" value="Cu_amine_oxidase-like_N"/>
</dbReference>
<sequence>MVYLTFDDGPSRVTPQVLGILQQENVKATFFVLGDGAQSHPDLIREIRAQGHVIGNHSYDHNYKDLYSGFTHFWNQIKQTEEILKQITGERPRLVRAPGGTAGHFDDTYFNLMKQAGYTVTDWTVDSGDSARRGVPAADIVSASAANLKASRVVLLLHDGSGHEESAKALPRIIEAYKAAGYSFRTLDPEEDPVQFKVHGNKAMAARPRPQMSWVAANIGPTAALLKGDRPLVVEAAGSSFTLKPGEYSLENGRYYVPLRAVVERLGGQVTWDSQARCGRVLLSGRPIMADASGGGLTVTVDGGERTVPSSVALRGDVLWLPLRDLLGTAGYASVSASSTPEERRVEAS</sequence>
<keyword evidence="3" id="KW-1185">Reference proteome</keyword>
<dbReference type="InterPro" id="IPR002509">
    <property type="entry name" value="NODB_dom"/>
</dbReference>
<dbReference type="PROSITE" id="PS51677">
    <property type="entry name" value="NODB"/>
    <property type="match status" value="1"/>
</dbReference>